<proteinExistence type="predicted"/>
<evidence type="ECO:0000313" key="2">
    <source>
        <dbReference type="Proteomes" id="UP000663760"/>
    </source>
</evidence>
<protein>
    <submittedName>
        <fullName evidence="1">Uncharacterized protein</fullName>
    </submittedName>
</protein>
<dbReference type="AlphaFoldDB" id="A0A7I8LAV5"/>
<reference evidence="1" key="1">
    <citation type="submission" date="2020-02" db="EMBL/GenBank/DDBJ databases">
        <authorList>
            <person name="Scholz U."/>
            <person name="Mascher M."/>
            <person name="Fiebig A."/>
        </authorList>
    </citation>
    <scope>NUCLEOTIDE SEQUENCE</scope>
</reference>
<dbReference type="Proteomes" id="UP000663760">
    <property type="component" value="Chromosome 13"/>
</dbReference>
<sequence>MTEFFYFIGQRKISTEIKTELLCF</sequence>
<gene>
    <name evidence="1" type="ORF">SI8410_13017845</name>
</gene>
<dbReference type="EMBL" id="LR746276">
    <property type="protein sequence ID" value="CAA7407167.1"/>
    <property type="molecule type" value="Genomic_DNA"/>
</dbReference>
<organism evidence="1 2">
    <name type="scientific">Spirodela intermedia</name>
    <name type="common">Intermediate duckweed</name>
    <dbReference type="NCBI Taxonomy" id="51605"/>
    <lineage>
        <taxon>Eukaryota</taxon>
        <taxon>Viridiplantae</taxon>
        <taxon>Streptophyta</taxon>
        <taxon>Embryophyta</taxon>
        <taxon>Tracheophyta</taxon>
        <taxon>Spermatophyta</taxon>
        <taxon>Magnoliopsida</taxon>
        <taxon>Liliopsida</taxon>
        <taxon>Araceae</taxon>
        <taxon>Lemnoideae</taxon>
        <taxon>Spirodela</taxon>
    </lineage>
</organism>
<keyword evidence="2" id="KW-1185">Reference proteome</keyword>
<name>A0A7I8LAV5_SPIIN</name>
<evidence type="ECO:0000313" key="1">
    <source>
        <dbReference type="EMBL" id="CAA7407167.1"/>
    </source>
</evidence>
<accession>A0A7I8LAV5</accession>